<dbReference type="InterPro" id="IPR001387">
    <property type="entry name" value="Cro/C1-type_HTH"/>
</dbReference>
<dbReference type="EMBL" id="SKBL01000002">
    <property type="protein sequence ID" value="TFU17551.1"/>
    <property type="molecule type" value="Genomic_DNA"/>
</dbReference>
<gene>
    <name evidence="2" type="ORF">E0489_01875</name>
</gene>
<dbReference type="PROSITE" id="PS50943">
    <property type="entry name" value="HTH_CROC1"/>
    <property type="match status" value="1"/>
</dbReference>
<evidence type="ECO:0000313" key="3">
    <source>
        <dbReference type="Proteomes" id="UP000297244"/>
    </source>
</evidence>
<dbReference type="Gene3D" id="1.10.260.40">
    <property type="entry name" value="lambda repressor-like DNA-binding domains"/>
    <property type="match status" value="1"/>
</dbReference>
<dbReference type="InterPro" id="IPR010982">
    <property type="entry name" value="Lambda_DNA-bd_dom_sf"/>
</dbReference>
<dbReference type="CDD" id="cd00093">
    <property type="entry name" value="HTH_XRE"/>
    <property type="match status" value="1"/>
</dbReference>
<dbReference type="RefSeq" id="WP_135342882.1">
    <property type="nucleotide sequence ID" value="NZ_ML214240.1"/>
</dbReference>
<reference evidence="2 3" key="1">
    <citation type="submission" date="2019-03" db="EMBL/GenBank/DDBJ databases">
        <title>Thermus tengchongensis species for the arsenic transformation mechanism.</title>
        <authorList>
            <person name="Yuan G.C."/>
        </authorList>
    </citation>
    <scope>NUCLEOTIDE SEQUENCE [LARGE SCALE GENOMIC DNA]</scope>
    <source>
        <strain evidence="2 3">15Y</strain>
    </source>
</reference>
<dbReference type="Pfam" id="PF13443">
    <property type="entry name" value="HTH_26"/>
    <property type="match status" value="1"/>
</dbReference>
<keyword evidence="3" id="KW-1185">Reference proteome</keyword>
<sequence length="74" mass="8363">MVNRDRLITLMRSRRLRPSDLARLSGLSTGHVSQILKGERTRLEVRTLVRLAKALDVPVQELLLEESDVLASRG</sequence>
<dbReference type="SMART" id="SM00530">
    <property type="entry name" value="HTH_XRE"/>
    <property type="match status" value="1"/>
</dbReference>
<feature type="domain" description="HTH cro/C1-type" evidence="1">
    <location>
        <begin position="7"/>
        <end position="62"/>
    </location>
</feature>
<dbReference type="Proteomes" id="UP000297244">
    <property type="component" value="Unassembled WGS sequence"/>
</dbReference>
<dbReference type="SUPFAM" id="SSF47413">
    <property type="entry name" value="lambda repressor-like DNA-binding domains"/>
    <property type="match status" value="1"/>
</dbReference>
<organism evidence="2 3">
    <name type="scientific">Thermus tengchongensis</name>
    <dbReference type="NCBI Taxonomy" id="1214928"/>
    <lineage>
        <taxon>Bacteria</taxon>
        <taxon>Thermotogati</taxon>
        <taxon>Deinococcota</taxon>
        <taxon>Deinococci</taxon>
        <taxon>Thermales</taxon>
        <taxon>Thermaceae</taxon>
        <taxon>Thermus</taxon>
    </lineage>
</organism>
<name>A0ABY2K8J7_9DEIN</name>
<evidence type="ECO:0000259" key="1">
    <source>
        <dbReference type="PROSITE" id="PS50943"/>
    </source>
</evidence>
<comment type="caution">
    <text evidence="2">The sequence shown here is derived from an EMBL/GenBank/DDBJ whole genome shotgun (WGS) entry which is preliminary data.</text>
</comment>
<protein>
    <submittedName>
        <fullName evidence="2">XRE family transcriptional regulator</fullName>
    </submittedName>
</protein>
<proteinExistence type="predicted"/>
<evidence type="ECO:0000313" key="2">
    <source>
        <dbReference type="EMBL" id="TFU17551.1"/>
    </source>
</evidence>
<accession>A0ABY2K8J7</accession>